<reference evidence="1" key="1">
    <citation type="thesis" date="2020" institute="ProQuest LLC" country="789 East Eisenhower Parkway, Ann Arbor, MI, USA">
        <title>Comparative Genomics and Chromosome Evolution.</title>
        <authorList>
            <person name="Mudd A.B."/>
        </authorList>
    </citation>
    <scope>NUCLEOTIDE SEQUENCE</scope>
    <source>
        <strain evidence="1">237g6f4</strain>
        <tissue evidence="1">Blood</tissue>
    </source>
</reference>
<organism evidence="1 2">
    <name type="scientific">Engystomops pustulosus</name>
    <name type="common">Tungara frog</name>
    <name type="synonym">Physalaemus pustulosus</name>
    <dbReference type="NCBI Taxonomy" id="76066"/>
    <lineage>
        <taxon>Eukaryota</taxon>
        <taxon>Metazoa</taxon>
        <taxon>Chordata</taxon>
        <taxon>Craniata</taxon>
        <taxon>Vertebrata</taxon>
        <taxon>Euteleostomi</taxon>
        <taxon>Amphibia</taxon>
        <taxon>Batrachia</taxon>
        <taxon>Anura</taxon>
        <taxon>Neobatrachia</taxon>
        <taxon>Hyloidea</taxon>
        <taxon>Leptodactylidae</taxon>
        <taxon>Leiuperinae</taxon>
        <taxon>Engystomops</taxon>
    </lineage>
</organism>
<sequence length="74" mass="8669">MPATFVHYSYSPLRPTKSLRFLCDLVEDAFDPIFVPTIWIQKLVCVQHLVTVYLQSVMTYDVRTYLHEAPPYFG</sequence>
<gene>
    <name evidence="1" type="ORF">GDO81_011947</name>
</gene>
<accession>A0AAV7BIB2</accession>
<protein>
    <submittedName>
        <fullName evidence="1">Uncharacterized protein</fullName>
    </submittedName>
</protein>
<proteinExistence type="predicted"/>
<evidence type="ECO:0000313" key="2">
    <source>
        <dbReference type="Proteomes" id="UP000824782"/>
    </source>
</evidence>
<dbReference type="Proteomes" id="UP000824782">
    <property type="component" value="Unassembled WGS sequence"/>
</dbReference>
<dbReference type="EMBL" id="WNYA01000005">
    <property type="protein sequence ID" value="KAG8572159.1"/>
    <property type="molecule type" value="Genomic_DNA"/>
</dbReference>
<name>A0AAV7BIB2_ENGPU</name>
<evidence type="ECO:0000313" key="1">
    <source>
        <dbReference type="EMBL" id="KAG8572159.1"/>
    </source>
</evidence>
<keyword evidence="2" id="KW-1185">Reference proteome</keyword>
<comment type="caution">
    <text evidence="1">The sequence shown here is derived from an EMBL/GenBank/DDBJ whole genome shotgun (WGS) entry which is preliminary data.</text>
</comment>
<dbReference type="AlphaFoldDB" id="A0AAV7BIB2"/>